<reference evidence="2 3" key="1">
    <citation type="submission" date="2023-12" db="EMBL/GenBank/DDBJ databases">
        <title>Sinomonas terricola sp. nov, isolated from litchi orchard soil in Guangdong, PR China.</title>
        <authorList>
            <person name="Jiaxin W."/>
            <person name="Yang Z."/>
            <person name="Honghui Z."/>
        </authorList>
    </citation>
    <scope>NUCLEOTIDE SEQUENCE [LARGE SCALE GENOMIC DNA]</scope>
    <source>
        <strain evidence="2 3">JGH33</strain>
    </source>
</reference>
<proteinExistence type="predicted"/>
<evidence type="ECO:0000313" key="3">
    <source>
        <dbReference type="Proteomes" id="UP001304769"/>
    </source>
</evidence>
<evidence type="ECO:0000313" key="2">
    <source>
        <dbReference type="EMBL" id="MEA5453694.1"/>
    </source>
</evidence>
<keyword evidence="3" id="KW-1185">Reference proteome</keyword>
<gene>
    <name evidence="2" type="ORF">SPF06_03070</name>
</gene>
<evidence type="ECO:0000256" key="1">
    <source>
        <dbReference type="SAM" id="MobiDB-lite"/>
    </source>
</evidence>
<accession>A0ABU5T215</accession>
<organism evidence="2 3">
    <name type="scientific">Sinomonas terricola</name>
    <dbReference type="NCBI Taxonomy" id="3110330"/>
    <lineage>
        <taxon>Bacteria</taxon>
        <taxon>Bacillati</taxon>
        <taxon>Actinomycetota</taxon>
        <taxon>Actinomycetes</taxon>
        <taxon>Micrococcales</taxon>
        <taxon>Micrococcaceae</taxon>
        <taxon>Sinomonas</taxon>
    </lineage>
</organism>
<comment type="caution">
    <text evidence="2">The sequence shown here is derived from an EMBL/GenBank/DDBJ whole genome shotgun (WGS) entry which is preliminary data.</text>
</comment>
<dbReference type="Proteomes" id="UP001304769">
    <property type="component" value="Unassembled WGS sequence"/>
</dbReference>
<sequence length="185" mass="20532">MNLCATAGAPIHARRPVEFLDSFEDAGEAQMAACGESWKVLFGCSEPAAIVGHNERDGIWSKVEPYFCVFGLGVPLGIRERLARHAVQQRGELALRWLGISGDHEGHVHPERGPISVDEGVEGQRERESVQHRRPKILADLAQLKRDIPREIGDLDQSAQQFTVVQCMARSWSARSLSNLDEVNQ</sequence>
<dbReference type="EMBL" id="JAYGGQ010000001">
    <property type="protein sequence ID" value="MEA5453694.1"/>
    <property type="molecule type" value="Genomic_DNA"/>
</dbReference>
<name>A0ABU5T215_9MICC</name>
<feature type="region of interest" description="Disordered" evidence="1">
    <location>
        <begin position="105"/>
        <end position="129"/>
    </location>
</feature>
<protein>
    <submittedName>
        <fullName evidence="2">Uncharacterized protein</fullName>
    </submittedName>
</protein>